<evidence type="ECO:0000256" key="7">
    <source>
        <dbReference type="ARBA" id="ARBA00023015"/>
    </source>
</evidence>
<evidence type="ECO:0000256" key="9">
    <source>
        <dbReference type="ARBA" id="ARBA00023242"/>
    </source>
</evidence>
<feature type="compositionally biased region" description="Acidic residues" evidence="10">
    <location>
        <begin position="186"/>
        <end position="204"/>
    </location>
</feature>
<evidence type="ECO:0000256" key="8">
    <source>
        <dbReference type="ARBA" id="ARBA00023163"/>
    </source>
</evidence>
<evidence type="ECO:0000256" key="2">
    <source>
        <dbReference type="ARBA" id="ARBA00007738"/>
    </source>
</evidence>
<evidence type="ECO:0000256" key="3">
    <source>
        <dbReference type="ARBA" id="ARBA00012111"/>
    </source>
</evidence>
<comment type="subcellular location">
    <subcellularLocation>
        <location evidence="1">Nucleus</location>
    </subcellularLocation>
</comment>
<evidence type="ECO:0000256" key="10">
    <source>
        <dbReference type="SAM" id="MobiDB-lite"/>
    </source>
</evidence>
<keyword evidence="4" id="KW-0678">Repressor</keyword>
<keyword evidence="5" id="KW-0378">Hydrolase</keyword>
<evidence type="ECO:0000256" key="6">
    <source>
        <dbReference type="ARBA" id="ARBA00022853"/>
    </source>
</evidence>
<comment type="similarity">
    <text evidence="2">Belongs to the histone deacetylase family. HD type 2 subfamily.</text>
</comment>
<reference evidence="11" key="1">
    <citation type="submission" date="2023-05" db="EMBL/GenBank/DDBJ databases">
        <authorList>
            <person name="Stuckert A."/>
        </authorList>
    </citation>
    <scope>NUCLEOTIDE SEQUENCE</scope>
</reference>
<keyword evidence="7" id="KW-0805">Transcription regulation</keyword>
<gene>
    <name evidence="11" type="ORF">SPARVUS_LOCUS8042062</name>
</gene>
<keyword evidence="6" id="KW-0156">Chromatin regulator</keyword>
<dbReference type="PANTHER" id="PTHR45364:SF12">
    <property type="entry name" value="HISTONE DEACETYLASE"/>
    <property type="match status" value="1"/>
</dbReference>
<comment type="caution">
    <text evidence="11">The sequence shown here is derived from an EMBL/GenBank/DDBJ whole genome shotgun (WGS) entry which is preliminary data.</text>
</comment>
<evidence type="ECO:0000256" key="1">
    <source>
        <dbReference type="ARBA" id="ARBA00004123"/>
    </source>
</evidence>
<organism evidence="11 12">
    <name type="scientific">Staurois parvus</name>
    <dbReference type="NCBI Taxonomy" id="386267"/>
    <lineage>
        <taxon>Eukaryota</taxon>
        <taxon>Metazoa</taxon>
        <taxon>Chordata</taxon>
        <taxon>Craniata</taxon>
        <taxon>Vertebrata</taxon>
        <taxon>Euteleostomi</taxon>
        <taxon>Amphibia</taxon>
        <taxon>Batrachia</taxon>
        <taxon>Anura</taxon>
        <taxon>Neobatrachia</taxon>
        <taxon>Ranoidea</taxon>
        <taxon>Ranidae</taxon>
        <taxon>Staurois</taxon>
    </lineage>
</organism>
<feature type="compositionally biased region" description="Acidic residues" evidence="10">
    <location>
        <begin position="162"/>
        <end position="171"/>
    </location>
</feature>
<keyword evidence="8" id="KW-0804">Transcription</keyword>
<dbReference type="PANTHER" id="PTHR45364">
    <property type="entry name" value="HISTONE DEACETYLASE 9-RELATED"/>
    <property type="match status" value="1"/>
</dbReference>
<keyword evidence="9" id="KW-0539">Nucleus</keyword>
<evidence type="ECO:0000313" key="11">
    <source>
        <dbReference type="EMBL" id="CAI9574836.1"/>
    </source>
</evidence>
<accession>A0ABN9DTQ9</accession>
<feature type="region of interest" description="Disordered" evidence="10">
    <location>
        <begin position="22"/>
        <end position="44"/>
    </location>
</feature>
<dbReference type="EC" id="3.5.1.98" evidence="3"/>
<evidence type="ECO:0000313" key="12">
    <source>
        <dbReference type="Proteomes" id="UP001162483"/>
    </source>
</evidence>
<feature type="compositionally biased region" description="Low complexity" evidence="10">
    <location>
        <begin position="116"/>
        <end position="126"/>
    </location>
</feature>
<sequence length="204" mass="21934">GGPLGLYTSPSLPNICLQGSSSSLSGQFTPQEGAERQSLRPGGPFLSTTTLPALDGGELSLGAPSLLQHVLLLEQARQQSALITVPLHGQSPLVGGERVSSSLRSVTKGPRHRPLSRTQSSPLPQSPQALQQLVLQHQHYLDQQQLSKTVEGLRQPPTHPEETEEELTEQDSGERCRAVFTLDGGTESEETQEEEEGGDDDDED</sequence>
<feature type="region of interest" description="Disordered" evidence="10">
    <location>
        <begin position="153"/>
        <end position="204"/>
    </location>
</feature>
<protein>
    <recommendedName>
        <fullName evidence="3">histone deacetylase</fullName>
        <ecNumber evidence="3">3.5.1.98</ecNumber>
    </recommendedName>
</protein>
<feature type="non-terminal residue" evidence="11">
    <location>
        <position position="1"/>
    </location>
</feature>
<feature type="region of interest" description="Disordered" evidence="10">
    <location>
        <begin position="89"/>
        <end position="126"/>
    </location>
</feature>
<evidence type="ECO:0000256" key="4">
    <source>
        <dbReference type="ARBA" id="ARBA00022491"/>
    </source>
</evidence>
<dbReference type="EMBL" id="CATNWA010014694">
    <property type="protein sequence ID" value="CAI9574836.1"/>
    <property type="molecule type" value="Genomic_DNA"/>
</dbReference>
<keyword evidence="12" id="KW-1185">Reference proteome</keyword>
<dbReference type="Proteomes" id="UP001162483">
    <property type="component" value="Unassembled WGS sequence"/>
</dbReference>
<feature type="non-terminal residue" evidence="11">
    <location>
        <position position="204"/>
    </location>
</feature>
<name>A0ABN9DTQ9_9NEOB</name>
<proteinExistence type="inferred from homology"/>
<evidence type="ECO:0000256" key="5">
    <source>
        <dbReference type="ARBA" id="ARBA00022801"/>
    </source>
</evidence>